<keyword evidence="3" id="KW-0176">Collagen</keyword>
<organism evidence="3 4">
    <name type="scientific">Saccharopolyspora cebuensis</name>
    <dbReference type="NCBI Taxonomy" id="418759"/>
    <lineage>
        <taxon>Bacteria</taxon>
        <taxon>Bacillati</taxon>
        <taxon>Actinomycetota</taxon>
        <taxon>Actinomycetes</taxon>
        <taxon>Pseudonocardiales</taxon>
        <taxon>Pseudonocardiaceae</taxon>
        <taxon>Saccharopolyspora</taxon>
    </lineage>
</organism>
<keyword evidence="2" id="KW-0732">Signal</keyword>
<name>A0ABV4CB02_9PSEU</name>
<keyword evidence="1" id="KW-0812">Transmembrane</keyword>
<accession>A0ABV4CB02</accession>
<evidence type="ECO:0000313" key="3">
    <source>
        <dbReference type="EMBL" id="MEY8038282.1"/>
    </source>
</evidence>
<evidence type="ECO:0000256" key="1">
    <source>
        <dbReference type="SAM" id="Phobius"/>
    </source>
</evidence>
<keyword evidence="1" id="KW-0472">Membrane</keyword>
<dbReference type="EMBL" id="JBGEHV010000003">
    <property type="protein sequence ID" value="MEY8038282.1"/>
    <property type="molecule type" value="Genomic_DNA"/>
</dbReference>
<proteinExistence type="predicted"/>
<protein>
    <submittedName>
        <fullName evidence="3">Collagen binding domain-containing protein</fullName>
    </submittedName>
</protein>
<feature type="chain" id="PRO_5047262382" evidence="2">
    <location>
        <begin position="25"/>
        <end position="462"/>
    </location>
</feature>
<evidence type="ECO:0000256" key="2">
    <source>
        <dbReference type="SAM" id="SignalP"/>
    </source>
</evidence>
<feature type="transmembrane region" description="Helical" evidence="1">
    <location>
        <begin position="434"/>
        <end position="455"/>
    </location>
</feature>
<evidence type="ECO:0000313" key="4">
    <source>
        <dbReference type="Proteomes" id="UP001564626"/>
    </source>
</evidence>
<keyword evidence="1" id="KW-1133">Transmembrane helix</keyword>
<dbReference type="Proteomes" id="UP001564626">
    <property type="component" value="Unassembled WGS sequence"/>
</dbReference>
<gene>
    <name evidence="3" type="ORF">AB8O55_02630</name>
</gene>
<dbReference type="InterPro" id="IPR013783">
    <property type="entry name" value="Ig-like_fold"/>
</dbReference>
<sequence length="462" mass="48122">MRMVRKWVAAALGTALLAGAGAFAVPGAALASVQEGVGHEVTPGQPYGGVNRDRDWLGSYMLQGQHVWCVQFALTAPDSGQEYQPGDPLGTKWGEPLAPEIAANISYLLLRYGDTQSDHEAAALAHLLHSWTAAPRPGQDDLNPGNSFTEIAYDIDFHFDKLPAEAKEAVERLRAEAEANRGPWEAELTAPEGEQTIGETAEWTLAVTRAEDQGVGDVPVRITATDAEVAGLTDGVATTPADGSPLVLEVTPTGPNPTITGELAAPADRPYVRQAVDAPDTTQRVVSTGGEQQLTVEATTTAVTAPGQVRITKVDEQSQARISGVALRLSLPDGSPALRQDGTPLVGPDGEPAVLTTGADGTAVIPDLKTPQEVMITEVSPAPGYEEAFDPANPPSVTGVLEPGQTLELVVSNVPNTPTVPIRIPAGDEPGVNLGLLGLGGMALAGAVAVGGYALRRPERQR</sequence>
<reference evidence="3 4" key="1">
    <citation type="submission" date="2024-08" db="EMBL/GenBank/DDBJ databases">
        <title>Genome mining of Saccharopolyspora cebuensis PGLac3 from Nigerian medicinal plant.</title>
        <authorList>
            <person name="Ezeobiora C.E."/>
            <person name="Igbokwe N.H."/>
            <person name="Amin D.H."/>
            <person name="Mendie U.E."/>
        </authorList>
    </citation>
    <scope>NUCLEOTIDE SEQUENCE [LARGE SCALE GENOMIC DNA]</scope>
    <source>
        <strain evidence="3 4">PGLac3</strain>
    </source>
</reference>
<keyword evidence="4" id="KW-1185">Reference proteome</keyword>
<feature type="signal peptide" evidence="2">
    <location>
        <begin position="1"/>
        <end position="24"/>
    </location>
</feature>
<comment type="caution">
    <text evidence="3">The sequence shown here is derived from an EMBL/GenBank/DDBJ whole genome shotgun (WGS) entry which is preliminary data.</text>
</comment>
<dbReference type="Gene3D" id="2.60.40.10">
    <property type="entry name" value="Immunoglobulins"/>
    <property type="match status" value="1"/>
</dbReference>
<dbReference type="RefSeq" id="WP_345356044.1">
    <property type="nucleotide sequence ID" value="NZ_BAABII010000002.1"/>
</dbReference>